<dbReference type="GO" id="GO:0015562">
    <property type="term" value="F:efflux transmembrane transporter activity"/>
    <property type="evidence" value="ECO:0007669"/>
    <property type="project" value="TreeGrafter"/>
</dbReference>
<dbReference type="PANTHER" id="PTHR30469:SF38">
    <property type="entry name" value="HLYD FAMILY SECRETION PROTEIN"/>
    <property type="match status" value="1"/>
</dbReference>
<organism evidence="5 6">
    <name type="scientific">Solimonas fluminis</name>
    <dbReference type="NCBI Taxonomy" id="2086571"/>
    <lineage>
        <taxon>Bacteria</taxon>
        <taxon>Pseudomonadati</taxon>
        <taxon>Pseudomonadota</taxon>
        <taxon>Gammaproteobacteria</taxon>
        <taxon>Nevskiales</taxon>
        <taxon>Nevskiaceae</taxon>
        <taxon>Solimonas</taxon>
    </lineage>
</organism>
<evidence type="ECO:0000259" key="3">
    <source>
        <dbReference type="Pfam" id="PF25954"/>
    </source>
</evidence>
<keyword evidence="2" id="KW-1133">Transmembrane helix</keyword>
<dbReference type="PANTHER" id="PTHR30469">
    <property type="entry name" value="MULTIDRUG RESISTANCE PROTEIN MDTA"/>
    <property type="match status" value="1"/>
</dbReference>
<proteinExistence type="inferred from homology"/>
<evidence type="ECO:0000259" key="4">
    <source>
        <dbReference type="Pfam" id="PF25973"/>
    </source>
</evidence>
<dbReference type="EMBL" id="PSNW01000009">
    <property type="protein sequence ID" value="PPE72937.1"/>
    <property type="molecule type" value="Genomic_DNA"/>
</dbReference>
<name>A0A2S5TDH2_9GAMM</name>
<keyword evidence="2" id="KW-0812">Transmembrane</keyword>
<dbReference type="Gene3D" id="2.40.50.100">
    <property type="match status" value="1"/>
</dbReference>
<protein>
    <submittedName>
        <fullName evidence="5">Efflux RND transporter periplasmic adaptor subunit</fullName>
    </submittedName>
</protein>
<accession>A0A2S5TDH2</accession>
<dbReference type="InterPro" id="IPR058792">
    <property type="entry name" value="Beta-barrel_RND_2"/>
</dbReference>
<dbReference type="Gene3D" id="2.40.420.20">
    <property type="match status" value="1"/>
</dbReference>
<evidence type="ECO:0000256" key="1">
    <source>
        <dbReference type="ARBA" id="ARBA00009477"/>
    </source>
</evidence>
<evidence type="ECO:0000256" key="2">
    <source>
        <dbReference type="SAM" id="Phobius"/>
    </source>
</evidence>
<dbReference type="InterPro" id="IPR006143">
    <property type="entry name" value="RND_pump_MFP"/>
</dbReference>
<dbReference type="RefSeq" id="WP_104231381.1">
    <property type="nucleotide sequence ID" value="NZ_PSNW01000009.1"/>
</dbReference>
<dbReference type="SUPFAM" id="SSF111369">
    <property type="entry name" value="HlyD-like secretion proteins"/>
    <property type="match status" value="1"/>
</dbReference>
<dbReference type="Pfam" id="PF25954">
    <property type="entry name" value="Beta-barrel_RND_2"/>
    <property type="match status" value="1"/>
</dbReference>
<dbReference type="Gene3D" id="1.10.287.470">
    <property type="entry name" value="Helix hairpin bin"/>
    <property type="match status" value="1"/>
</dbReference>
<feature type="transmembrane region" description="Helical" evidence="2">
    <location>
        <begin position="32"/>
        <end position="50"/>
    </location>
</feature>
<evidence type="ECO:0000313" key="6">
    <source>
        <dbReference type="Proteomes" id="UP000238220"/>
    </source>
</evidence>
<feature type="domain" description="CzcB-like barrel-sandwich hybrid" evidence="4">
    <location>
        <begin position="80"/>
        <end position="226"/>
    </location>
</feature>
<reference evidence="5 6" key="1">
    <citation type="submission" date="2018-02" db="EMBL/GenBank/DDBJ databases">
        <title>Genome sequencing of Solimonas sp. HR-BB.</title>
        <authorList>
            <person name="Lee Y."/>
            <person name="Jeon C.O."/>
        </authorList>
    </citation>
    <scope>NUCLEOTIDE SEQUENCE [LARGE SCALE GENOMIC DNA]</scope>
    <source>
        <strain evidence="5 6">HR-BB</strain>
    </source>
</reference>
<gene>
    <name evidence="5" type="ORF">C3942_16075</name>
</gene>
<evidence type="ECO:0000313" key="5">
    <source>
        <dbReference type="EMBL" id="PPE72937.1"/>
    </source>
</evidence>
<dbReference type="Proteomes" id="UP000238220">
    <property type="component" value="Unassembled WGS sequence"/>
</dbReference>
<dbReference type="InterPro" id="IPR058647">
    <property type="entry name" value="BSH_CzcB-like"/>
</dbReference>
<dbReference type="OrthoDB" id="9789643at2"/>
<sequence>MNDIDLGKLRVNRDGKAAPKASGKFRLQRRHLLIGAGVLLLLYMLVPSAASVQTTQVVTAWPSQQYLLLNSTGYVVARRKAAVASKGTGRVEWLGVSEGDTVKEGTVVARLESRDVEATYHAAVANTAVAAAALTTAQNELEDAQRNLERFNVLFRKKLVSLLNMQDAKSRHARAVASQASAKAALDAAKANEEYARSGVEYTQIRAPFDGVVISRSANVGDIVTPLSSAADAKGAVVVMADMSTLEVDAEVSESSLASIKVGQPCEIVLDAFPDRRYRGEVSVVVPAVNRSSATVTTKVRILDADASILPDMSARVGFLSRAVDVANQKPVLAANPEAIAGEGADSRVYVVDGEGRVRAVPVKAGVQLGGVREIQGELKTGETLVLNPGKLRDGKRVKLAAAK</sequence>
<dbReference type="Gene3D" id="2.40.30.170">
    <property type="match status" value="1"/>
</dbReference>
<dbReference type="AlphaFoldDB" id="A0A2S5TDH2"/>
<keyword evidence="2" id="KW-0472">Membrane</keyword>
<dbReference type="Pfam" id="PF25973">
    <property type="entry name" value="BSH_CzcB"/>
    <property type="match status" value="1"/>
</dbReference>
<comment type="similarity">
    <text evidence="1">Belongs to the membrane fusion protein (MFP) (TC 8.A.1) family.</text>
</comment>
<feature type="domain" description="CusB-like beta-barrel" evidence="3">
    <location>
        <begin position="248"/>
        <end position="319"/>
    </location>
</feature>
<dbReference type="GO" id="GO:1990281">
    <property type="term" value="C:efflux pump complex"/>
    <property type="evidence" value="ECO:0007669"/>
    <property type="project" value="TreeGrafter"/>
</dbReference>
<comment type="caution">
    <text evidence="5">The sequence shown here is derived from an EMBL/GenBank/DDBJ whole genome shotgun (WGS) entry which is preliminary data.</text>
</comment>
<keyword evidence="6" id="KW-1185">Reference proteome</keyword>
<dbReference type="NCBIfam" id="TIGR01730">
    <property type="entry name" value="RND_mfp"/>
    <property type="match status" value="1"/>
</dbReference>